<dbReference type="Pfam" id="PF06250">
    <property type="entry name" value="YhcG_C"/>
    <property type="match status" value="1"/>
</dbReference>
<proteinExistence type="predicted"/>
<dbReference type="EMBL" id="JAMZEL010000020">
    <property type="protein sequence ID" value="MCP1386264.1"/>
    <property type="molecule type" value="Genomic_DNA"/>
</dbReference>
<evidence type="ECO:0000259" key="1">
    <source>
        <dbReference type="Pfam" id="PF06250"/>
    </source>
</evidence>
<dbReference type="PANTHER" id="PTHR30547">
    <property type="entry name" value="UNCHARACTERIZED PROTEIN YHCG-RELATED"/>
    <property type="match status" value="1"/>
</dbReference>
<feature type="domain" description="YhcG N-terminal" evidence="2">
    <location>
        <begin position="13"/>
        <end position="148"/>
    </location>
</feature>
<dbReference type="Gene3D" id="3.40.1350.10">
    <property type="match status" value="1"/>
</dbReference>
<dbReference type="PANTHER" id="PTHR30547:SF0">
    <property type="entry name" value="BLR8175 PROTEIN"/>
    <property type="match status" value="1"/>
</dbReference>
<accession>A0ABT1FWW9</accession>
<keyword evidence="4" id="KW-1185">Reference proteome</keyword>
<dbReference type="InterPro" id="IPR041527">
    <property type="entry name" value="YhcG_N"/>
</dbReference>
<comment type="caution">
    <text evidence="3">The sequence shown here is derived from an EMBL/GenBank/DDBJ whole genome shotgun (WGS) entry which is preliminary data.</text>
</comment>
<reference evidence="3 4" key="1">
    <citation type="submission" date="2022-06" db="EMBL/GenBank/DDBJ databases">
        <title>Runella sp. S5 genome sequencing.</title>
        <authorList>
            <person name="Park S."/>
        </authorList>
    </citation>
    <scope>NUCLEOTIDE SEQUENCE [LARGE SCALE GENOMIC DNA]</scope>
    <source>
        <strain evidence="3 4">S5</strain>
    </source>
</reference>
<sequence>MDISYSQVQFIAEIKQKVRQAQYEALKAVNTELINLYWELGKAIAEKQAMGWGKAIVPTLSKELQKEFPEMTGFSEGNLWLMAQFYTEYQADINLVPMVREISWSKHIVILKRCKDPQERLFYTIATKKMGWTKDVLIHQVENKTYQKYLLNQTNFNEVLPDKIKNQAYLAVKDQYNFGFLEMSEQHSEYELEQALIRNIRDFLLELGADFSFIGNQYKIHVDDKEYRIDLLLFHRKLQSLIAIELKIGEFEPEYKGKMEFYLSVLNDTVKLPHENPAIGIIICKSKNRTVVEYSLKTATLPIGIATYTTTEQLPETYKDLLPMTEEIMQKLMEWKG</sequence>
<dbReference type="InterPro" id="IPR009362">
    <property type="entry name" value="YhcG_C"/>
</dbReference>
<feature type="domain" description="YhcG PDDEXK nuclease" evidence="1">
    <location>
        <begin position="171"/>
        <end position="322"/>
    </location>
</feature>
<evidence type="ECO:0000313" key="3">
    <source>
        <dbReference type="EMBL" id="MCP1386264.1"/>
    </source>
</evidence>
<dbReference type="Proteomes" id="UP001204772">
    <property type="component" value="Unassembled WGS sequence"/>
</dbReference>
<dbReference type="Pfam" id="PF17761">
    <property type="entry name" value="DUF1016_N"/>
    <property type="match status" value="1"/>
</dbReference>
<dbReference type="InterPro" id="IPR011856">
    <property type="entry name" value="tRNA_endonuc-like_dom_sf"/>
</dbReference>
<evidence type="ECO:0000313" key="4">
    <source>
        <dbReference type="Proteomes" id="UP001204772"/>
    </source>
</evidence>
<organism evidence="3 4">
    <name type="scientific">Runella salmonicolor</name>
    <dbReference type="NCBI Taxonomy" id="2950278"/>
    <lineage>
        <taxon>Bacteria</taxon>
        <taxon>Pseudomonadati</taxon>
        <taxon>Bacteroidota</taxon>
        <taxon>Cytophagia</taxon>
        <taxon>Cytophagales</taxon>
        <taxon>Spirosomataceae</taxon>
        <taxon>Runella</taxon>
    </lineage>
</organism>
<name>A0ABT1FWW9_9BACT</name>
<gene>
    <name evidence="3" type="ORF">NCI00_27735</name>
</gene>
<protein>
    <submittedName>
        <fullName evidence="3">PDDEXK nuclease domain-containing protein</fullName>
    </submittedName>
</protein>
<dbReference type="InterPro" id="IPR053148">
    <property type="entry name" value="PD-DEXK-like_domain"/>
</dbReference>
<evidence type="ECO:0000259" key="2">
    <source>
        <dbReference type="Pfam" id="PF17761"/>
    </source>
</evidence>
<dbReference type="RefSeq" id="WP_253533014.1">
    <property type="nucleotide sequence ID" value="NZ_JAMZEL010000020.1"/>
</dbReference>